<proteinExistence type="predicted"/>
<name>A0A381XSD5_9ZZZZ</name>
<sequence length="33" mass="3480">MSWLTYQKAFGKPILHSLPSSKGGSAQAACADQ</sequence>
<organism evidence="1">
    <name type="scientific">marine metagenome</name>
    <dbReference type="NCBI Taxonomy" id="408172"/>
    <lineage>
        <taxon>unclassified sequences</taxon>
        <taxon>metagenomes</taxon>
        <taxon>ecological metagenomes</taxon>
    </lineage>
</organism>
<accession>A0A381XSD5</accession>
<reference evidence="1" key="1">
    <citation type="submission" date="2018-05" db="EMBL/GenBank/DDBJ databases">
        <authorList>
            <person name="Lanie J.A."/>
            <person name="Ng W.-L."/>
            <person name="Kazmierczak K.M."/>
            <person name="Andrzejewski T.M."/>
            <person name="Davidsen T.M."/>
            <person name="Wayne K.J."/>
            <person name="Tettelin H."/>
            <person name="Glass J.I."/>
            <person name="Rusch D."/>
            <person name="Podicherti R."/>
            <person name="Tsui H.-C.T."/>
            <person name="Winkler M.E."/>
        </authorList>
    </citation>
    <scope>NUCLEOTIDE SEQUENCE</scope>
</reference>
<dbReference type="EMBL" id="UINC01016060">
    <property type="protein sequence ID" value="SVA67163.1"/>
    <property type="molecule type" value="Genomic_DNA"/>
</dbReference>
<protein>
    <submittedName>
        <fullName evidence="1">Uncharacterized protein</fullName>
    </submittedName>
</protein>
<gene>
    <name evidence="1" type="ORF">METZ01_LOCUS120017</name>
</gene>
<evidence type="ECO:0000313" key="1">
    <source>
        <dbReference type="EMBL" id="SVA67163.1"/>
    </source>
</evidence>
<dbReference type="AlphaFoldDB" id="A0A381XSD5"/>